<accession>A0A4S4NN39</accession>
<evidence type="ECO:0000256" key="3">
    <source>
        <dbReference type="ARBA" id="ARBA00022801"/>
    </source>
</evidence>
<feature type="chain" id="PRO_5020453460" description="alpha-L-rhamnosidase" evidence="4">
    <location>
        <begin position="21"/>
        <end position="1165"/>
    </location>
</feature>
<dbReference type="EMBL" id="SRSF01000002">
    <property type="protein sequence ID" value="THH40397.1"/>
    <property type="molecule type" value="Genomic_DNA"/>
</dbReference>
<dbReference type="InterPro" id="IPR013783">
    <property type="entry name" value="Ig-like_fold"/>
</dbReference>
<dbReference type="InterPro" id="IPR008928">
    <property type="entry name" value="6-hairpin_glycosidase_sf"/>
</dbReference>
<protein>
    <recommendedName>
        <fullName evidence="2">alpha-L-rhamnosidase</fullName>
        <ecNumber evidence="2">3.2.1.40</ecNumber>
    </recommendedName>
</protein>
<evidence type="ECO:0000256" key="2">
    <source>
        <dbReference type="ARBA" id="ARBA00012652"/>
    </source>
</evidence>
<dbReference type="Pfam" id="PF25788">
    <property type="entry name" value="Ig_Rha78A_N"/>
    <property type="match status" value="1"/>
</dbReference>
<dbReference type="InterPro" id="IPR016007">
    <property type="entry name" value="Alpha_rhamnosid"/>
</dbReference>
<gene>
    <name evidence="8" type="ORF">E4021_06590</name>
</gene>
<keyword evidence="3" id="KW-0378">Hydrolase</keyword>
<dbReference type="OrthoDB" id="9815108at2"/>
<evidence type="ECO:0000256" key="4">
    <source>
        <dbReference type="SAM" id="SignalP"/>
    </source>
</evidence>
<dbReference type="Pfam" id="PF17390">
    <property type="entry name" value="Bac_rhamnosid_C"/>
    <property type="match status" value="1"/>
</dbReference>
<dbReference type="PANTHER" id="PTHR33307:SF6">
    <property type="entry name" value="ALPHA-RHAMNOSIDASE (EUROFUNG)-RELATED"/>
    <property type="match status" value="1"/>
</dbReference>
<feature type="domain" description="Alpha-L-rhamnosidase six-hairpin glycosidase" evidence="6">
    <location>
        <begin position="717"/>
        <end position="1061"/>
    </location>
</feature>
<evidence type="ECO:0000313" key="8">
    <source>
        <dbReference type="EMBL" id="THH40397.1"/>
    </source>
</evidence>
<proteinExistence type="predicted"/>
<feature type="domain" description="Alpha-L-rhamnosidase C-terminal" evidence="7">
    <location>
        <begin position="1065"/>
        <end position="1135"/>
    </location>
</feature>
<evidence type="ECO:0000259" key="5">
    <source>
        <dbReference type="Pfam" id="PF00884"/>
    </source>
</evidence>
<dbReference type="SUPFAM" id="SSF53649">
    <property type="entry name" value="Alkaline phosphatase-like"/>
    <property type="match status" value="1"/>
</dbReference>
<feature type="signal peptide" evidence="4">
    <location>
        <begin position="1"/>
        <end position="20"/>
    </location>
</feature>
<evidence type="ECO:0000259" key="7">
    <source>
        <dbReference type="Pfam" id="PF17390"/>
    </source>
</evidence>
<dbReference type="InterPro" id="IPR012341">
    <property type="entry name" value="6hp_glycosidase-like_sf"/>
</dbReference>
<dbReference type="SUPFAM" id="SSF48208">
    <property type="entry name" value="Six-hairpin glycosidases"/>
    <property type="match status" value="1"/>
</dbReference>
<dbReference type="Gene3D" id="2.60.40.10">
    <property type="entry name" value="Immunoglobulins"/>
    <property type="match status" value="1"/>
</dbReference>
<feature type="domain" description="Sulfatase N-terminal" evidence="5">
    <location>
        <begin position="24"/>
        <end position="354"/>
    </location>
</feature>
<dbReference type="InterPro" id="IPR035396">
    <property type="entry name" value="Bac_rhamnosid6H"/>
</dbReference>
<sequence length="1165" mass="131555">MYRFLPLLLALWATNLRAQADDRPNIIFILTDDQRHDALGYTGNPLAHTPEMDRLAREGTYFSHALVTTPICAASRATLLTGLHERTHRFNFQTGDIPESYMQYAYPAVLRRSGYRTGFYGKYGVRYARAGEQFDESDFYDRNNAYPDRRGYWYKTLNGDTVHLTRYTGQQALDFVDRHADDERPFCLSLSFSAPHAHDPAPEQYFWQPETDALLQDVSAPAPALGAQNDFDALPLPVREGFNRLRWTWRYDTPEKYQHSVKGYYRMVAGIDLEIGKLRKKLAEKGIDKNTVIIVMGDNGYFLGERQLAGKWLMYDNSVRVPLIVYDPRTPGGTPTAALARNVDVPATILDLAGTPVPDGYQGISLQPLLRGKPAPAPLDTVLIEHLWEFPDIPPSEGVRTAEWKYFRYVNDRSAEELHYLPDDPRESTNLARNPAYRAQLLTLRRALENRIEAYSDSTSASPRGLSVEYLRDPANVALHDTTPEFAWEVPDGAVRQVAYQVLVASTPEMLAENRGDVWDSGRQATNVNTGIPYAGKPLQPGHRYHWKVRIWDHLNRLSSYSAAQSFQGPKADAAYLTTPNVFQVDRVAPVVRRDTRQGVFLDFGRAAFANLELTYTARRSGTVTVRVGELLKDGAIDPAPGGTIRYQSVELPVRPGTHAYILPLPPDDRNTGPAAVALPDSFPVLLPFRYAEVIGPRGGTVDSAVQLAYHGYWDEEASHFSSNDTLLNRIWDLCKYTIKATTFAGLYVDGDRERIPYEADAYLNQLSHYTTDREYAIARRTIEYFMEHPTWPTEWQLHVALMFHADYMYTGNTELIERYYDELKWKTLVGLVGEDHLVSSARVTPEYMRKLGFRDSTETLRDIVDWPPAQKDTGWKLATAEGERDGFVFRPNNTVINALFYRNMEIMAEFAGLLGKSDEALHYRLLALQAKRAINEKLFDAERGIYVDGEGTDHASVHANMFPLAFGLVPAGHERSVGEYIKSRGMAASVYGAQYLLEALYNAGMDDYALELLTSTSDRSWYNMIRSGSTMTMEAWDIKYKPNLDLNHAWGAVPANIIPRYLWGIQPQEPGYAVARIHPRLGGLTRSEITVPTLGGPIRATFRRENAREESYTVTIPANMVAEFSVDLREEQVMSLNGELVNPAFPTLRLGPGEHQITVSIQSF</sequence>
<keyword evidence="4" id="KW-0732">Signal</keyword>
<reference evidence="8 9" key="1">
    <citation type="submission" date="2019-04" db="EMBL/GenBank/DDBJ databases">
        <title>Lewinella litorea sp. nov., isolated from a marine sand.</title>
        <authorList>
            <person name="Yoon J.-H."/>
        </authorList>
    </citation>
    <scope>NUCLEOTIDE SEQUENCE [LARGE SCALE GENOMIC DNA]</scope>
    <source>
        <strain evidence="8 9">HSMS-39</strain>
    </source>
</reference>
<comment type="caution">
    <text evidence="8">The sequence shown here is derived from an EMBL/GenBank/DDBJ whole genome shotgun (WGS) entry which is preliminary data.</text>
</comment>
<keyword evidence="9" id="KW-1185">Reference proteome</keyword>
<dbReference type="CDD" id="cd16031">
    <property type="entry name" value="G6S_like"/>
    <property type="match status" value="1"/>
</dbReference>
<dbReference type="RefSeq" id="WP_136457620.1">
    <property type="nucleotide sequence ID" value="NZ_SRSF01000002.1"/>
</dbReference>
<evidence type="ECO:0000259" key="6">
    <source>
        <dbReference type="Pfam" id="PF17389"/>
    </source>
</evidence>
<dbReference type="Proteomes" id="UP000308528">
    <property type="component" value="Unassembled WGS sequence"/>
</dbReference>
<dbReference type="Gene3D" id="3.40.720.10">
    <property type="entry name" value="Alkaline Phosphatase, subunit A"/>
    <property type="match status" value="1"/>
</dbReference>
<dbReference type="InterPro" id="IPR017850">
    <property type="entry name" value="Alkaline_phosphatase_core_sf"/>
</dbReference>
<dbReference type="EC" id="3.2.1.40" evidence="2"/>
<name>A0A4S4NN39_9BACT</name>
<dbReference type="Pfam" id="PF17389">
    <property type="entry name" value="Bac_rhamnosid6H"/>
    <property type="match status" value="1"/>
</dbReference>
<dbReference type="GO" id="GO:0030596">
    <property type="term" value="F:alpha-L-rhamnosidase activity"/>
    <property type="evidence" value="ECO:0007669"/>
    <property type="project" value="UniProtKB-EC"/>
</dbReference>
<organism evidence="8 9">
    <name type="scientific">Neolewinella litorea</name>
    <dbReference type="NCBI Taxonomy" id="2562452"/>
    <lineage>
        <taxon>Bacteria</taxon>
        <taxon>Pseudomonadati</taxon>
        <taxon>Bacteroidota</taxon>
        <taxon>Saprospiria</taxon>
        <taxon>Saprospirales</taxon>
        <taxon>Lewinellaceae</taxon>
        <taxon>Neolewinella</taxon>
    </lineage>
</organism>
<dbReference type="InterPro" id="IPR000917">
    <property type="entry name" value="Sulfatase_N"/>
</dbReference>
<dbReference type="Gene3D" id="1.50.10.10">
    <property type="match status" value="1"/>
</dbReference>
<evidence type="ECO:0000313" key="9">
    <source>
        <dbReference type="Proteomes" id="UP000308528"/>
    </source>
</evidence>
<dbReference type="AlphaFoldDB" id="A0A4S4NN39"/>
<dbReference type="GO" id="GO:0005975">
    <property type="term" value="P:carbohydrate metabolic process"/>
    <property type="evidence" value="ECO:0007669"/>
    <property type="project" value="InterPro"/>
</dbReference>
<dbReference type="Pfam" id="PF00884">
    <property type="entry name" value="Sulfatase"/>
    <property type="match status" value="1"/>
</dbReference>
<dbReference type="PANTHER" id="PTHR33307">
    <property type="entry name" value="ALPHA-RHAMNOSIDASE (EUROFUNG)"/>
    <property type="match status" value="1"/>
</dbReference>
<dbReference type="Gene3D" id="2.60.420.10">
    <property type="entry name" value="Maltose phosphorylase, domain 3"/>
    <property type="match status" value="1"/>
</dbReference>
<dbReference type="InterPro" id="IPR035398">
    <property type="entry name" value="Bac_rhamnosid_C"/>
</dbReference>
<evidence type="ECO:0000256" key="1">
    <source>
        <dbReference type="ARBA" id="ARBA00001445"/>
    </source>
</evidence>
<comment type="catalytic activity">
    <reaction evidence="1">
        <text>Hydrolysis of terminal non-reducing alpha-L-rhamnose residues in alpha-L-rhamnosides.</text>
        <dbReference type="EC" id="3.2.1.40"/>
    </reaction>
</comment>